<evidence type="ECO:0000313" key="2">
    <source>
        <dbReference type="Proteomes" id="UP001148312"/>
    </source>
</evidence>
<accession>A0A9X0BSE9</accession>
<comment type="caution">
    <text evidence="1">The sequence shown here is derived from an EMBL/GenBank/DDBJ whole genome shotgun (WGS) entry which is preliminary data.</text>
</comment>
<dbReference type="Proteomes" id="UP001148312">
    <property type="component" value="Unassembled WGS sequence"/>
</dbReference>
<proteinExistence type="predicted"/>
<protein>
    <submittedName>
        <fullName evidence="1">Uncharacterized protein</fullName>
    </submittedName>
</protein>
<dbReference type="EMBL" id="JAPWDQ010000009">
    <property type="protein sequence ID" value="KAJ5481055.1"/>
    <property type="molecule type" value="Genomic_DNA"/>
</dbReference>
<dbReference type="GeneID" id="81626799"/>
<reference evidence="1" key="2">
    <citation type="journal article" date="2023" name="IMA Fungus">
        <title>Comparative genomic study of the Penicillium genus elucidates a diverse pangenome and 15 lateral gene transfer events.</title>
        <authorList>
            <person name="Petersen C."/>
            <person name="Sorensen T."/>
            <person name="Nielsen M.R."/>
            <person name="Sondergaard T.E."/>
            <person name="Sorensen J.L."/>
            <person name="Fitzpatrick D.A."/>
            <person name="Frisvad J.C."/>
            <person name="Nielsen K.L."/>
        </authorList>
    </citation>
    <scope>NUCLEOTIDE SEQUENCE</scope>
    <source>
        <strain evidence="1">IBT 30728</strain>
    </source>
</reference>
<keyword evidence="2" id="KW-1185">Reference proteome</keyword>
<dbReference type="RefSeq" id="XP_056788485.1">
    <property type="nucleotide sequence ID" value="XM_056936550.1"/>
</dbReference>
<sequence>MVSSIAWKNECAVPDTPTAPGTNDLVLADMALPLDILQFSMDVAAEVWFYCSDPDPTIAKLGLVATKT</sequence>
<evidence type="ECO:0000313" key="1">
    <source>
        <dbReference type="EMBL" id="KAJ5481055.1"/>
    </source>
</evidence>
<organism evidence="1 2">
    <name type="scientific">Penicillium diatomitis</name>
    <dbReference type="NCBI Taxonomy" id="2819901"/>
    <lineage>
        <taxon>Eukaryota</taxon>
        <taxon>Fungi</taxon>
        <taxon>Dikarya</taxon>
        <taxon>Ascomycota</taxon>
        <taxon>Pezizomycotina</taxon>
        <taxon>Eurotiomycetes</taxon>
        <taxon>Eurotiomycetidae</taxon>
        <taxon>Eurotiales</taxon>
        <taxon>Aspergillaceae</taxon>
        <taxon>Penicillium</taxon>
    </lineage>
</organism>
<dbReference type="AlphaFoldDB" id="A0A9X0BSE9"/>
<reference evidence="1" key="1">
    <citation type="submission" date="2022-12" db="EMBL/GenBank/DDBJ databases">
        <authorList>
            <person name="Petersen C."/>
        </authorList>
    </citation>
    <scope>NUCLEOTIDE SEQUENCE</scope>
    <source>
        <strain evidence="1">IBT 30728</strain>
    </source>
</reference>
<gene>
    <name evidence="1" type="ORF">N7539_006949</name>
</gene>
<name>A0A9X0BSE9_9EURO</name>